<dbReference type="InParanoid" id="V4TX45"/>
<gene>
    <name evidence="1" type="ORF">CICLE_v10023169mg</name>
</gene>
<name>V4TX45_CITCL</name>
<evidence type="ECO:0000313" key="2">
    <source>
        <dbReference type="Proteomes" id="UP000030687"/>
    </source>
</evidence>
<proteinExistence type="predicted"/>
<dbReference type="AlphaFoldDB" id="V4TX45"/>
<dbReference type="Gramene" id="ESR58122">
    <property type="protein sequence ID" value="ESR58122"/>
    <property type="gene ID" value="CICLE_v10023169mg"/>
</dbReference>
<sequence>MTDDKDSQTENKGNCITKQNLDVNSVIKSNCYAASSETGTNLNSVKKSYCNAASRETRTNVLTLPLQHVSLKTRS</sequence>
<dbReference type="Proteomes" id="UP000030687">
    <property type="component" value="Unassembled WGS sequence"/>
</dbReference>
<dbReference type="KEGG" id="cic:CICLE_v10023169mg"/>
<organism evidence="1 2">
    <name type="scientific">Citrus clementina</name>
    <name type="common">Clementine</name>
    <name type="synonym">Citrus deliciosa x Citrus sinensis</name>
    <dbReference type="NCBI Taxonomy" id="85681"/>
    <lineage>
        <taxon>Eukaryota</taxon>
        <taxon>Viridiplantae</taxon>
        <taxon>Streptophyta</taxon>
        <taxon>Embryophyta</taxon>
        <taxon>Tracheophyta</taxon>
        <taxon>Spermatophyta</taxon>
        <taxon>Magnoliopsida</taxon>
        <taxon>eudicotyledons</taxon>
        <taxon>Gunneridae</taxon>
        <taxon>Pentapetalae</taxon>
        <taxon>rosids</taxon>
        <taxon>malvids</taxon>
        <taxon>Sapindales</taxon>
        <taxon>Rutaceae</taxon>
        <taxon>Aurantioideae</taxon>
        <taxon>Citrus</taxon>
    </lineage>
</organism>
<evidence type="ECO:0000313" key="1">
    <source>
        <dbReference type="EMBL" id="ESR58122.1"/>
    </source>
</evidence>
<protein>
    <submittedName>
        <fullName evidence="1">Uncharacterized protein</fullName>
    </submittedName>
</protein>
<dbReference type="EMBL" id="KI536661">
    <property type="protein sequence ID" value="ESR58122.1"/>
    <property type="molecule type" value="Genomic_DNA"/>
</dbReference>
<accession>V4TX45</accession>
<keyword evidence="2" id="KW-1185">Reference proteome</keyword>
<reference evidence="1 2" key="1">
    <citation type="submission" date="2013-10" db="EMBL/GenBank/DDBJ databases">
        <authorList>
            <consortium name="International Citrus Genome Consortium"/>
            <person name="Jenkins J."/>
            <person name="Schmutz J."/>
            <person name="Prochnik S."/>
            <person name="Rokhsar D."/>
            <person name="Gmitter F."/>
            <person name="Ollitrault P."/>
            <person name="Machado M."/>
            <person name="Talon M."/>
            <person name="Wincker P."/>
            <person name="Jaillon O."/>
            <person name="Morgante M."/>
        </authorList>
    </citation>
    <scope>NUCLEOTIDE SEQUENCE</scope>
    <source>
        <strain evidence="2">cv. Clemenules</strain>
    </source>
</reference>